<dbReference type="Proteomes" id="UP001152885">
    <property type="component" value="Unassembled WGS sequence"/>
</dbReference>
<dbReference type="OrthoDB" id="4023341at2759"/>
<evidence type="ECO:0000313" key="3">
    <source>
        <dbReference type="Proteomes" id="UP001152885"/>
    </source>
</evidence>
<dbReference type="AlphaFoldDB" id="A0A9W4XHW9"/>
<keyword evidence="1" id="KW-0812">Transmembrane</keyword>
<feature type="transmembrane region" description="Helical" evidence="1">
    <location>
        <begin position="37"/>
        <end position="56"/>
    </location>
</feature>
<evidence type="ECO:0000256" key="1">
    <source>
        <dbReference type="SAM" id="Phobius"/>
    </source>
</evidence>
<accession>A0A9W4XHW9</accession>
<protein>
    <submittedName>
        <fullName evidence="2">Uncharacterized protein</fullName>
    </submittedName>
</protein>
<comment type="caution">
    <text evidence="2">The sequence shown here is derived from an EMBL/GenBank/DDBJ whole genome shotgun (WGS) entry which is preliminary data.</text>
</comment>
<name>A0A9W4XHW9_9ASCO</name>
<gene>
    <name evidence="2" type="ORF">CANVERA_P4010</name>
</gene>
<organism evidence="2 3">
    <name type="scientific">Candida verbasci</name>
    <dbReference type="NCBI Taxonomy" id="1227364"/>
    <lineage>
        <taxon>Eukaryota</taxon>
        <taxon>Fungi</taxon>
        <taxon>Dikarya</taxon>
        <taxon>Ascomycota</taxon>
        <taxon>Saccharomycotina</taxon>
        <taxon>Pichiomycetes</taxon>
        <taxon>Debaryomycetaceae</taxon>
        <taxon>Candida/Lodderomyces clade</taxon>
        <taxon>Candida</taxon>
    </lineage>
</organism>
<evidence type="ECO:0000313" key="2">
    <source>
        <dbReference type="EMBL" id="CAI5759498.1"/>
    </source>
</evidence>
<keyword evidence="3" id="KW-1185">Reference proteome</keyword>
<proteinExistence type="predicted"/>
<sequence length="108" mass="12891">MIKSILMRNIIRNYTIQLPKDHHSIYVKPKLSQFGHAIYNTFIISFITYIGLNVLWTHLESNDVKNSLELKSQNLESQIQNVVNLKNEELKANELKYNGHWYKKLKFW</sequence>
<dbReference type="EMBL" id="CANTUO010000004">
    <property type="protein sequence ID" value="CAI5759498.1"/>
    <property type="molecule type" value="Genomic_DNA"/>
</dbReference>
<keyword evidence="1" id="KW-1133">Transmembrane helix</keyword>
<keyword evidence="1" id="KW-0472">Membrane</keyword>
<reference evidence="2" key="1">
    <citation type="submission" date="2022-12" db="EMBL/GenBank/DDBJ databases">
        <authorList>
            <person name="Brejova B."/>
        </authorList>
    </citation>
    <scope>NUCLEOTIDE SEQUENCE</scope>
</reference>